<proteinExistence type="inferred from homology"/>
<dbReference type="RefSeq" id="WP_344587564.1">
    <property type="nucleotide sequence ID" value="NZ_BAAARW010000004.1"/>
</dbReference>
<dbReference type="Pfam" id="PF00877">
    <property type="entry name" value="NLPC_P60"/>
    <property type="match status" value="1"/>
</dbReference>
<dbReference type="PANTHER" id="PTHR47359">
    <property type="entry name" value="PEPTIDOGLYCAN DL-ENDOPEPTIDASE CWLO"/>
    <property type="match status" value="1"/>
</dbReference>
<dbReference type="SUPFAM" id="SSF54001">
    <property type="entry name" value="Cysteine proteinases"/>
    <property type="match status" value="1"/>
</dbReference>
<dbReference type="PANTHER" id="PTHR47359:SF3">
    <property type="entry name" value="NLP_P60 DOMAIN-CONTAINING PROTEIN-RELATED"/>
    <property type="match status" value="1"/>
</dbReference>
<dbReference type="EMBL" id="BAAARW010000004">
    <property type="protein sequence ID" value="GAA2406174.1"/>
    <property type="molecule type" value="Genomic_DNA"/>
</dbReference>
<dbReference type="Gene3D" id="3.90.1720.10">
    <property type="entry name" value="endopeptidase domain like (from Nostoc punctiforme)"/>
    <property type="match status" value="1"/>
</dbReference>
<sequence length="328" mass="34425">MPVIAVVAGIALLVAVLVGAIAGMSTRDEECQPATATGPVSDIPRGYLALYRKAGAEHGLPWTILAAIGSAESDHGRSREPGVRSGENHAGAGGPMQFVSGTWAAFGVDGDRDGRKDRYSPADAIPGAARYLRHNGAPAKMRAALFAYNHSAAYVNDVLARARRYESAVRSTPGANTLQPAQASGCKPMVGAHAAPSGTVAKIIAFAMAQRGKRYVFGASGPDAWDCSGLVQGAYRAVGYAIPRTTFEQWPFGVQVPKGREQPGDLVFFNSGPGTSSSRPGHVGLVIGAGKMVAARCSTCRPNIGVESYRRGDWIGSTRPLLKLRPRR</sequence>
<dbReference type="SUPFAM" id="SSF53955">
    <property type="entry name" value="Lysozyme-like"/>
    <property type="match status" value="1"/>
</dbReference>
<dbReference type="Proteomes" id="UP001501231">
    <property type="component" value="Unassembled WGS sequence"/>
</dbReference>
<evidence type="ECO:0000313" key="7">
    <source>
        <dbReference type="EMBL" id="GAA2406174.1"/>
    </source>
</evidence>
<comment type="similarity">
    <text evidence="1">Belongs to the peptidase C40 family.</text>
</comment>
<organism evidence="7 8">
    <name type="scientific">Actinomadura vinacea</name>
    <dbReference type="NCBI Taxonomy" id="115336"/>
    <lineage>
        <taxon>Bacteria</taxon>
        <taxon>Bacillati</taxon>
        <taxon>Actinomycetota</taxon>
        <taxon>Actinomycetes</taxon>
        <taxon>Streptosporangiales</taxon>
        <taxon>Thermomonosporaceae</taxon>
        <taxon>Actinomadura</taxon>
    </lineage>
</organism>
<evidence type="ECO:0000256" key="5">
    <source>
        <dbReference type="SAM" id="MobiDB-lite"/>
    </source>
</evidence>
<keyword evidence="3" id="KW-0378">Hydrolase</keyword>
<keyword evidence="8" id="KW-1185">Reference proteome</keyword>
<feature type="region of interest" description="Disordered" evidence="5">
    <location>
        <begin position="73"/>
        <end position="94"/>
    </location>
</feature>
<dbReference type="CDD" id="cd13399">
    <property type="entry name" value="Slt35-like"/>
    <property type="match status" value="1"/>
</dbReference>
<dbReference type="Pfam" id="PF13406">
    <property type="entry name" value="SLT_2"/>
    <property type="match status" value="1"/>
</dbReference>
<dbReference type="InterPro" id="IPR031304">
    <property type="entry name" value="SLT_2"/>
</dbReference>
<keyword evidence="4" id="KW-0788">Thiol protease</keyword>
<protein>
    <submittedName>
        <fullName evidence="7">NlpC/P60 family protein</fullName>
    </submittedName>
</protein>
<accession>A0ABN3IIV5</accession>
<evidence type="ECO:0000256" key="3">
    <source>
        <dbReference type="ARBA" id="ARBA00022801"/>
    </source>
</evidence>
<name>A0ABN3IIV5_9ACTN</name>
<feature type="domain" description="NlpC/P60" evidence="6">
    <location>
        <begin position="197"/>
        <end position="325"/>
    </location>
</feature>
<dbReference type="InterPro" id="IPR023346">
    <property type="entry name" value="Lysozyme-like_dom_sf"/>
</dbReference>
<dbReference type="InterPro" id="IPR051794">
    <property type="entry name" value="PG_Endopeptidase_C40"/>
</dbReference>
<evidence type="ECO:0000256" key="1">
    <source>
        <dbReference type="ARBA" id="ARBA00007074"/>
    </source>
</evidence>
<dbReference type="PROSITE" id="PS51935">
    <property type="entry name" value="NLPC_P60"/>
    <property type="match status" value="1"/>
</dbReference>
<evidence type="ECO:0000256" key="2">
    <source>
        <dbReference type="ARBA" id="ARBA00022670"/>
    </source>
</evidence>
<dbReference type="InterPro" id="IPR038765">
    <property type="entry name" value="Papain-like_cys_pep_sf"/>
</dbReference>
<reference evidence="7 8" key="1">
    <citation type="journal article" date="2019" name="Int. J. Syst. Evol. Microbiol.">
        <title>The Global Catalogue of Microorganisms (GCM) 10K type strain sequencing project: providing services to taxonomists for standard genome sequencing and annotation.</title>
        <authorList>
            <consortium name="The Broad Institute Genomics Platform"/>
            <consortium name="The Broad Institute Genome Sequencing Center for Infectious Disease"/>
            <person name="Wu L."/>
            <person name="Ma J."/>
        </authorList>
    </citation>
    <scope>NUCLEOTIDE SEQUENCE [LARGE SCALE GENOMIC DNA]</scope>
    <source>
        <strain evidence="7 8">JCM 3325</strain>
    </source>
</reference>
<evidence type="ECO:0000259" key="6">
    <source>
        <dbReference type="PROSITE" id="PS51935"/>
    </source>
</evidence>
<dbReference type="Gene3D" id="1.10.530.10">
    <property type="match status" value="1"/>
</dbReference>
<gene>
    <name evidence="7" type="ORF">GCM10010191_12690</name>
</gene>
<dbReference type="InterPro" id="IPR000064">
    <property type="entry name" value="NLP_P60_dom"/>
</dbReference>
<keyword evidence="2" id="KW-0645">Protease</keyword>
<comment type="caution">
    <text evidence="7">The sequence shown here is derived from an EMBL/GenBank/DDBJ whole genome shotgun (WGS) entry which is preliminary data.</text>
</comment>
<feature type="compositionally biased region" description="Basic and acidic residues" evidence="5">
    <location>
        <begin position="73"/>
        <end position="82"/>
    </location>
</feature>
<evidence type="ECO:0000313" key="8">
    <source>
        <dbReference type="Proteomes" id="UP001501231"/>
    </source>
</evidence>
<evidence type="ECO:0000256" key="4">
    <source>
        <dbReference type="ARBA" id="ARBA00022807"/>
    </source>
</evidence>